<evidence type="ECO:0000313" key="8">
    <source>
        <dbReference type="Proteomes" id="UP001589865"/>
    </source>
</evidence>
<evidence type="ECO:0000256" key="4">
    <source>
        <dbReference type="SAM" id="MobiDB-lite"/>
    </source>
</evidence>
<name>A0ABV6JP21_9PROT</name>
<dbReference type="PANTHER" id="PTHR30136:SF35">
    <property type="entry name" value="HTH-TYPE TRANSCRIPTIONAL REGULATOR RV1719"/>
    <property type="match status" value="1"/>
</dbReference>
<evidence type="ECO:0000256" key="3">
    <source>
        <dbReference type="ARBA" id="ARBA00023163"/>
    </source>
</evidence>
<proteinExistence type="predicted"/>
<dbReference type="SMART" id="SM00346">
    <property type="entry name" value="HTH_ICLR"/>
    <property type="match status" value="1"/>
</dbReference>
<feature type="compositionally biased region" description="Pro residues" evidence="4">
    <location>
        <begin position="261"/>
        <end position="283"/>
    </location>
</feature>
<reference evidence="7 8" key="1">
    <citation type="submission" date="2024-09" db="EMBL/GenBank/DDBJ databases">
        <authorList>
            <person name="Sun Q."/>
            <person name="Mori K."/>
        </authorList>
    </citation>
    <scope>NUCLEOTIDE SEQUENCE [LARGE SCALE GENOMIC DNA]</scope>
    <source>
        <strain evidence="7 8">TBRC 5777</strain>
    </source>
</reference>
<dbReference type="SUPFAM" id="SSF55781">
    <property type="entry name" value="GAF domain-like"/>
    <property type="match status" value="1"/>
</dbReference>
<dbReference type="SUPFAM" id="SSF46785">
    <property type="entry name" value="Winged helix' DNA-binding domain"/>
    <property type="match status" value="1"/>
</dbReference>
<organism evidence="7 8">
    <name type="scientific">Roseomonas elaeocarpi</name>
    <dbReference type="NCBI Taxonomy" id="907779"/>
    <lineage>
        <taxon>Bacteria</taxon>
        <taxon>Pseudomonadati</taxon>
        <taxon>Pseudomonadota</taxon>
        <taxon>Alphaproteobacteria</taxon>
        <taxon>Acetobacterales</taxon>
        <taxon>Roseomonadaceae</taxon>
        <taxon>Roseomonas</taxon>
    </lineage>
</organism>
<dbReference type="EMBL" id="JBHLUN010000002">
    <property type="protein sequence ID" value="MFC0407467.1"/>
    <property type="molecule type" value="Genomic_DNA"/>
</dbReference>
<dbReference type="PROSITE" id="PS51077">
    <property type="entry name" value="HTH_ICLR"/>
    <property type="match status" value="1"/>
</dbReference>
<evidence type="ECO:0000259" key="6">
    <source>
        <dbReference type="PROSITE" id="PS51078"/>
    </source>
</evidence>
<accession>A0ABV6JP21</accession>
<feature type="domain" description="IclR-ED" evidence="6">
    <location>
        <begin position="64"/>
        <end position="246"/>
    </location>
</feature>
<dbReference type="PROSITE" id="PS51078">
    <property type="entry name" value="ICLR_ED"/>
    <property type="match status" value="1"/>
</dbReference>
<evidence type="ECO:0000256" key="1">
    <source>
        <dbReference type="ARBA" id="ARBA00023015"/>
    </source>
</evidence>
<keyword evidence="8" id="KW-1185">Reference proteome</keyword>
<evidence type="ECO:0000256" key="2">
    <source>
        <dbReference type="ARBA" id="ARBA00023125"/>
    </source>
</evidence>
<dbReference type="RefSeq" id="WP_377043167.1">
    <property type="nucleotide sequence ID" value="NZ_JBHLUN010000002.1"/>
</dbReference>
<dbReference type="Gene3D" id="1.10.10.10">
    <property type="entry name" value="Winged helix-like DNA-binding domain superfamily/Winged helix DNA-binding domain"/>
    <property type="match status" value="1"/>
</dbReference>
<comment type="caution">
    <text evidence="7">The sequence shown here is derived from an EMBL/GenBank/DDBJ whole genome shotgun (WGS) entry which is preliminary data.</text>
</comment>
<dbReference type="InterPro" id="IPR050707">
    <property type="entry name" value="HTH_MetabolicPath_Reg"/>
</dbReference>
<dbReference type="InterPro" id="IPR005471">
    <property type="entry name" value="Tscrpt_reg_IclR_N"/>
</dbReference>
<keyword evidence="2" id="KW-0238">DNA-binding</keyword>
<dbReference type="Pfam" id="PF09339">
    <property type="entry name" value="HTH_IclR"/>
    <property type="match status" value="1"/>
</dbReference>
<protein>
    <submittedName>
        <fullName evidence="7">IclR family transcriptional regulator</fullName>
    </submittedName>
</protein>
<feature type="region of interest" description="Disordered" evidence="4">
    <location>
        <begin position="244"/>
        <end position="340"/>
    </location>
</feature>
<dbReference type="InterPro" id="IPR036388">
    <property type="entry name" value="WH-like_DNA-bd_sf"/>
</dbReference>
<keyword evidence="3" id="KW-0804">Transcription</keyword>
<dbReference type="Proteomes" id="UP001589865">
    <property type="component" value="Unassembled WGS sequence"/>
</dbReference>
<evidence type="ECO:0000313" key="7">
    <source>
        <dbReference type="EMBL" id="MFC0407467.1"/>
    </source>
</evidence>
<dbReference type="PANTHER" id="PTHR30136">
    <property type="entry name" value="HELIX-TURN-HELIX TRANSCRIPTIONAL REGULATOR, ICLR FAMILY"/>
    <property type="match status" value="1"/>
</dbReference>
<dbReference type="InterPro" id="IPR014757">
    <property type="entry name" value="Tscrpt_reg_IclR_C"/>
</dbReference>
<gene>
    <name evidence="7" type="ORF">ACFFGY_04355</name>
</gene>
<dbReference type="InterPro" id="IPR036390">
    <property type="entry name" value="WH_DNA-bd_sf"/>
</dbReference>
<sequence length="340" mass="35648">MTTLSSASDVLRCFSAQRLELGVTEVATLLHLPKSNVSRLLRAMREAGFLEAVAGSRRYRPGLLMFELGHTYRRSSPLLARAQAAVERVSRACGHTGYVSIRDGRDVMGLTFHEGSRMLRVGTPVGERLPAFATATGRALLARLDDEVVRALHPDPLTPPSPNSPADLEALIERLHQVRRDGYCVSHHEANAGVASLAVAVGDPATGEEVSLCIVYPVATVPPEEGSAVLAALRAEADRLAALLGDPHRGPPGDPSGDPLGDPPGSPPDRLPGNPPNNPPNNPPGNRQDHPRDTPLGDPPGPGGAQPASGPHPAHGDAAEPDSPPRHPAATPASPRRDAA</sequence>
<keyword evidence="1" id="KW-0805">Transcription regulation</keyword>
<dbReference type="Gene3D" id="3.30.450.40">
    <property type="match status" value="1"/>
</dbReference>
<feature type="domain" description="HTH iclR-type" evidence="5">
    <location>
        <begin position="1"/>
        <end position="63"/>
    </location>
</feature>
<dbReference type="Pfam" id="PF01614">
    <property type="entry name" value="IclR_C"/>
    <property type="match status" value="1"/>
</dbReference>
<evidence type="ECO:0000259" key="5">
    <source>
        <dbReference type="PROSITE" id="PS51077"/>
    </source>
</evidence>
<dbReference type="InterPro" id="IPR029016">
    <property type="entry name" value="GAF-like_dom_sf"/>
</dbReference>